<feature type="compositionally biased region" description="Polar residues" evidence="1">
    <location>
        <begin position="35"/>
        <end position="49"/>
    </location>
</feature>
<feature type="region of interest" description="Disordered" evidence="1">
    <location>
        <begin position="35"/>
        <end position="64"/>
    </location>
</feature>
<evidence type="ECO:0000256" key="1">
    <source>
        <dbReference type="SAM" id="MobiDB-lite"/>
    </source>
</evidence>
<dbReference type="Pfam" id="PF13683">
    <property type="entry name" value="rve_3"/>
    <property type="match status" value="1"/>
</dbReference>
<keyword evidence="4" id="KW-1185">Reference proteome</keyword>
<protein>
    <recommendedName>
        <fullName evidence="2">Integrase catalytic domain-containing protein</fullName>
    </recommendedName>
</protein>
<evidence type="ECO:0000259" key="2">
    <source>
        <dbReference type="Pfam" id="PF13683"/>
    </source>
</evidence>
<evidence type="ECO:0000313" key="4">
    <source>
        <dbReference type="Proteomes" id="UP000216984"/>
    </source>
</evidence>
<reference evidence="3 4" key="1">
    <citation type="submission" date="2017-06" db="EMBL/GenBank/DDBJ databases">
        <title>Draft genome sequence of the halophilic bacterium Marinobacter vinifirmus FB1.</title>
        <authorList>
            <person name="Stepanov V.G."/>
            <person name="Roberts D.J."/>
            <person name="Fox G.E."/>
        </authorList>
    </citation>
    <scope>NUCLEOTIDE SEQUENCE [LARGE SCALE GENOMIC DNA]</scope>
    <source>
        <strain evidence="3 4">FB1</strain>
    </source>
</reference>
<comment type="caution">
    <text evidence="3">The sequence shown here is derived from an EMBL/GenBank/DDBJ whole genome shotgun (WGS) entry which is preliminary data.</text>
</comment>
<sequence length="64" mass="7334">MEIDFSRPGQPINNATGESFNGRLNREYLDENWFPSLTDTSTQNASPRTYTDYHQAANDPPPMR</sequence>
<proteinExistence type="predicted"/>
<dbReference type="InterPro" id="IPR001584">
    <property type="entry name" value="Integrase_cat-core"/>
</dbReference>
<dbReference type="AlphaFoldDB" id="A0A7Z1DTU3"/>
<name>A0A7Z1DTU3_9GAMM</name>
<dbReference type="EMBL" id="NEFY01000007">
    <property type="protein sequence ID" value="OZC35899.1"/>
    <property type="molecule type" value="Genomic_DNA"/>
</dbReference>
<feature type="domain" description="Integrase catalytic" evidence="2">
    <location>
        <begin position="2"/>
        <end position="42"/>
    </location>
</feature>
<feature type="region of interest" description="Disordered" evidence="1">
    <location>
        <begin position="1"/>
        <end position="21"/>
    </location>
</feature>
<evidence type="ECO:0000313" key="3">
    <source>
        <dbReference type="EMBL" id="OZC35899.1"/>
    </source>
</evidence>
<dbReference type="Proteomes" id="UP000216984">
    <property type="component" value="Unassembled WGS sequence"/>
</dbReference>
<gene>
    <name evidence="3" type="ORF">B9Q17_12525</name>
</gene>
<accession>A0A7Z1DTU3</accession>
<organism evidence="3 4">
    <name type="scientific">Marinobacter vinifirmus</name>
    <dbReference type="NCBI Taxonomy" id="355591"/>
    <lineage>
        <taxon>Bacteria</taxon>
        <taxon>Pseudomonadati</taxon>
        <taxon>Pseudomonadota</taxon>
        <taxon>Gammaproteobacteria</taxon>
        <taxon>Pseudomonadales</taxon>
        <taxon>Marinobacteraceae</taxon>
        <taxon>Marinobacter</taxon>
    </lineage>
</organism>
<dbReference type="GO" id="GO:0015074">
    <property type="term" value="P:DNA integration"/>
    <property type="evidence" value="ECO:0007669"/>
    <property type="project" value="InterPro"/>
</dbReference>